<dbReference type="SMR" id="A0A482WZS3"/>
<reference evidence="4 5" key="1">
    <citation type="journal article" date="2017" name="Gigascience">
        <title>Genome sequence of the small brown planthopper, Laodelphax striatellus.</title>
        <authorList>
            <person name="Zhu J."/>
            <person name="Jiang F."/>
            <person name="Wang X."/>
            <person name="Yang P."/>
            <person name="Bao Y."/>
            <person name="Zhao W."/>
            <person name="Wang W."/>
            <person name="Lu H."/>
            <person name="Wang Q."/>
            <person name="Cui N."/>
            <person name="Li J."/>
            <person name="Chen X."/>
            <person name="Luo L."/>
            <person name="Yu J."/>
            <person name="Kang L."/>
            <person name="Cui F."/>
        </authorList>
    </citation>
    <scope>NUCLEOTIDE SEQUENCE [LARGE SCALE GENOMIC DNA]</scope>
    <source>
        <strain evidence="4">Lst14</strain>
    </source>
</reference>
<feature type="region of interest" description="Disordered" evidence="2">
    <location>
        <begin position="1760"/>
        <end position="1784"/>
    </location>
</feature>
<dbReference type="InterPro" id="IPR047415">
    <property type="entry name" value="Pcf11_CID"/>
</dbReference>
<dbReference type="PROSITE" id="PS51391">
    <property type="entry name" value="CID"/>
    <property type="match status" value="1"/>
</dbReference>
<evidence type="ECO:0000256" key="2">
    <source>
        <dbReference type="SAM" id="MobiDB-lite"/>
    </source>
</evidence>
<feature type="compositionally biased region" description="Low complexity" evidence="2">
    <location>
        <begin position="433"/>
        <end position="540"/>
    </location>
</feature>
<evidence type="ECO:0000256" key="1">
    <source>
        <dbReference type="SAM" id="Coils"/>
    </source>
</evidence>
<dbReference type="GO" id="GO:0005737">
    <property type="term" value="C:cytoplasm"/>
    <property type="evidence" value="ECO:0007669"/>
    <property type="project" value="TreeGrafter"/>
</dbReference>
<dbReference type="InterPro" id="IPR006569">
    <property type="entry name" value="CID_dom"/>
</dbReference>
<feature type="compositionally biased region" description="Basic residues" evidence="2">
    <location>
        <begin position="609"/>
        <end position="621"/>
    </location>
</feature>
<proteinExistence type="predicted"/>
<feature type="domain" description="CID" evidence="3">
    <location>
        <begin position="32"/>
        <end position="160"/>
    </location>
</feature>
<dbReference type="InterPro" id="IPR045154">
    <property type="entry name" value="PCF11-like"/>
</dbReference>
<sequence length="2146" mass="233431">MVSKGGSSASSSSSYSGASYTIEEPDPPLSGKEVDAMKEYASSLEDLLFNSKPLINMLTMLAEENRGCARAIVLAIEHHLRKVPSEVKLPVLYLIDSIYKNVGSPYNTLFNQNIVQMFCSVFEKGDERMRIQLFKLRQTWNQMLPVQKLYALDVHVHNFDPAWPVQQLATMIHVNPKFLPPHVQGTTTESTTPTTGTPPAVATAAPLATTAATTSAAAEDSKLATLRDLRRKQKKLLELRQKKLELELIQTKEKLREQEMLQQQQLITTTTTADHKKPKRSSSKHSISSGSSSKSSSSSGSDLEKQRVRLSQQLKQELAQARQAAPVTLKTSTVATTLATTTLPLPATVMHAASTTTAKVTPAASIDASHHTPTSLQPPTAYLSSATGMPAVSGTAPVMRIAPVSSQLLSAVKRGATRDPRLLRAAQATTADSTKPPVVTSSPKTTSVTSSLTKTTSVTSSLPKTTSVTSSSTKTTSVTSSLSKTTSVTSSSKPTLTSSSKTNSVTSPKSSSVKSVSSSPSKHSSKSSSVTSKTSGVTSSADELSKKSRTSGGGGNSQSQSSSVSQQQPPITVSVPCSVATADVVVVKSSSRSSKSSSRSSAETAVASSKHHHHHHHHKHHQEPAAKMIDTVTEKDSLDLDGKEPADQSQPSTELATPPTEQRIGQLPEPVVQTPPTSGAKRLSEERDVPPPTKKSKVMERFDELFGEPAGGGEKAEEEMPPAPPPPSITPPPPLITEAELKSPPRLPTADTQMTPLAETDDTSRASGGGKWSKFKAHRQTSLTEPYSTPRAKSKERGNKDTDRLGRPLLYKHGAKDRRNSLRAGGAVLGHLAEQDEYDSGGGGGSEGDSSPPRLLEGRAAELVGGGCSYILQQAEEQFKNGSLSSTQYNQILKEMIELNELKKLDEARRKEEREHRRSRRKYRHHQKVSEQSEDNVQPAPQPTEAQNKEPGTETQKEEDHTVNGDDKAVNDMEISPDEDSQSIKSGKDSEKLKLEAKDANVVYEPLQPPPMPPAFVSRRSSEEEETAAEVKQEEVNDVDIRVKDEVVSGGEDVKKETVLPTKQDVDNRLGFPAIGGLTTPQVDTSAALIVKEPQFPPVINSTKDIDLRIGLHRPLVIAPTPMETEVVESANPVPIPAARNSVAPRPEKGVVPAPPMPPGPWVGPQAGAPWMMQGPMQCWGGPRGPMPPVMPLRPPPIPPQVMFEPDSNARLETAVVELPAADLGVLESIADDTMKSINIDGTPRDIRFYGDKAVVFLAWDDPREILFQDPQPHRKLIVDDRLTVSLAFHAPYQHIVIDGHTYPVRLGGPTRELYVGSQFYQILFGGPPISVPLGAGDRLHKLQLEGPPPNVRIGRPRRDLCLGKITLIVDARHHYTLYLDPKPQRFDLDGVPHIIRFVQALETTVINGVPFKFEFGGLPRPIYSRGKKHYVRLTNLPQGVVPGYVDIFGMEGGRRGDLVPHNPRPIHQVRTGGLPPHLIGDPNSQGSDGGQRTPPNGDSPRQDFLHDDRSMPMVDSEAAMMEAPSTSQFRKHPSPVKANPLDVLSTLLTPAATAPVSGFSYSLEKESTSSSSYQPALSTSQQANKPKTSAPSSGGNLLGDLNIQQLFEKLVATGIVPTANKTSSSEGIANQRAASPNQPDQSEASIDDDQSHIDTSHASDKIEFVDFGKPQTLRVRQPGLIKQLYTGIQCSSCGVRFAPEQTIKYSQHLDWHFRQNRRERDSARMVHSRTWYYDLSDWTQFEEIEDIEERALSWFDTQTLGDGEGMEGGEARGDDGGAAEEDVPSAACEGGAVDVRCALCRDPFDIFYNEDKEEWHLRRALKQDNQYYHPLCWDDHLASMETPPPEPEEVEKQEPITSITIDEDDSEEGNKIKDEENDDKKEGVKKEEEEEEEEDDDVIIQEPEHKMEIIELLKDDDEEEEEERNRMKEEGDESCSKLSSDKKDSEDGDSLKPTDFHSILRNIKKEKIDVDALPDPEGSEEVIDLDLAGRREEDDEQPLINQPPPVVDTTQVKVACSIDGNVELVDSGAANMLGAPSKIKINISKVIVPAAAPAPAPPQSADQSAVAVASPPSVVAEEQEAPPTVLRAPPTVLRAPPIVVESSEPPPPGEEPLPLNVKPRLIGHKLTALEPVARGTELSGLCSIM</sequence>
<dbReference type="GO" id="GO:0000993">
    <property type="term" value="F:RNA polymerase II complex binding"/>
    <property type="evidence" value="ECO:0007669"/>
    <property type="project" value="InterPro"/>
</dbReference>
<feature type="compositionally biased region" description="Basic and acidic residues" evidence="2">
    <location>
        <begin position="947"/>
        <end position="971"/>
    </location>
</feature>
<feature type="compositionally biased region" description="Polar residues" evidence="2">
    <location>
        <begin position="1575"/>
        <end position="1596"/>
    </location>
</feature>
<dbReference type="CDD" id="cd16982">
    <property type="entry name" value="CID_Pcf11"/>
    <property type="match status" value="1"/>
</dbReference>
<feature type="compositionally biased region" description="Low complexity" evidence="2">
    <location>
        <begin position="1"/>
        <end position="20"/>
    </location>
</feature>
<feature type="region of interest" description="Disordered" evidence="2">
    <location>
        <begin position="425"/>
        <end position="570"/>
    </location>
</feature>
<dbReference type="Pfam" id="PF11526">
    <property type="entry name" value="Pfc11_Clp1_ID"/>
    <property type="match status" value="1"/>
</dbReference>
<dbReference type="SMART" id="SM00582">
    <property type="entry name" value="RPR"/>
    <property type="match status" value="1"/>
</dbReference>
<organism evidence="4 5">
    <name type="scientific">Laodelphax striatellus</name>
    <name type="common">Small brown planthopper</name>
    <name type="synonym">Delphax striatella</name>
    <dbReference type="NCBI Taxonomy" id="195883"/>
    <lineage>
        <taxon>Eukaryota</taxon>
        <taxon>Metazoa</taxon>
        <taxon>Ecdysozoa</taxon>
        <taxon>Arthropoda</taxon>
        <taxon>Hexapoda</taxon>
        <taxon>Insecta</taxon>
        <taxon>Pterygota</taxon>
        <taxon>Neoptera</taxon>
        <taxon>Paraneoptera</taxon>
        <taxon>Hemiptera</taxon>
        <taxon>Auchenorrhyncha</taxon>
        <taxon>Fulgoroidea</taxon>
        <taxon>Delphacidae</taxon>
        <taxon>Criomorphinae</taxon>
        <taxon>Laodelphax</taxon>
    </lineage>
</organism>
<dbReference type="PANTHER" id="PTHR15921">
    <property type="entry name" value="PRE-MRNA CLEAVAGE COMPLEX II"/>
    <property type="match status" value="1"/>
</dbReference>
<feature type="compositionally biased region" description="Low complexity" evidence="2">
    <location>
        <begin position="284"/>
        <end position="301"/>
    </location>
</feature>
<feature type="compositionally biased region" description="Basic and acidic residues" evidence="2">
    <location>
        <begin position="1869"/>
        <end position="1888"/>
    </location>
</feature>
<feature type="region of interest" description="Disordered" evidence="2">
    <location>
        <begin position="589"/>
        <end position="860"/>
    </location>
</feature>
<feature type="compositionally biased region" description="Acidic residues" evidence="2">
    <location>
        <begin position="1889"/>
        <end position="1900"/>
    </location>
</feature>
<protein>
    <recommendedName>
        <fullName evidence="3">CID domain-containing protein</fullName>
    </recommendedName>
</protein>
<evidence type="ECO:0000259" key="3">
    <source>
        <dbReference type="PROSITE" id="PS51391"/>
    </source>
</evidence>
<keyword evidence="1" id="KW-0175">Coiled coil</keyword>
<dbReference type="STRING" id="195883.A0A482WZS3"/>
<feature type="compositionally biased region" description="Basic and acidic residues" evidence="2">
    <location>
        <begin position="986"/>
        <end position="999"/>
    </location>
</feature>
<feature type="region of interest" description="Disordered" evidence="2">
    <location>
        <begin position="1"/>
        <end position="31"/>
    </location>
</feature>
<evidence type="ECO:0000313" key="4">
    <source>
        <dbReference type="EMBL" id="RZF38691.1"/>
    </source>
</evidence>
<dbReference type="InParanoid" id="A0A482WZS3"/>
<feature type="region of interest" description="Disordered" evidence="2">
    <location>
        <begin position="898"/>
        <end position="1034"/>
    </location>
</feature>
<dbReference type="Proteomes" id="UP000291343">
    <property type="component" value="Unassembled WGS sequence"/>
</dbReference>
<feature type="compositionally biased region" description="Basic and acidic residues" evidence="2">
    <location>
        <begin position="898"/>
        <end position="916"/>
    </location>
</feature>
<dbReference type="SUPFAM" id="SSF48464">
    <property type="entry name" value="ENTH/VHS domain"/>
    <property type="match status" value="1"/>
</dbReference>
<dbReference type="FunCoup" id="A0A482WZS3">
    <property type="interactions" value="1604"/>
</dbReference>
<evidence type="ECO:0000313" key="5">
    <source>
        <dbReference type="Proteomes" id="UP000291343"/>
    </source>
</evidence>
<feature type="region of interest" description="Disordered" evidence="2">
    <location>
        <begin position="268"/>
        <end position="306"/>
    </location>
</feature>
<feature type="compositionally biased region" description="Basic and acidic residues" evidence="2">
    <location>
        <begin position="632"/>
        <end position="646"/>
    </location>
</feature>
<dbReference type="EMBL" id="QKKF02022000">
    <property type="protein sequence ID" value="RZF38691.1"/>
    <property type="molecule type" value="Genomic_DNA"/>
</dbReference>
<dbReference type="InterPro" id="IPR008942">
    <property type="entry name" value="ENTH_VHS"/>
</dbReference>
<dbReference type="Gene3D" id="1.25.40.90">
    <property type="match status" value="1"/>
</dbReference>
<feature type="compositionally biased region" description="Basic residues" evidence="2">
    <location>
        <begin position="917"/>
        <end position="927"/>
    </location>
</feature>
<feature type="compositionally biased region" description="Low complexity" evidence="2">
    <location>
        <begin position="589"/>
        <end position="601"/>
    </location>
</feature>
<comment type="caution">
    <text evidence="4">The sequence shown here is derived from an EMBL/GenBank/DDBJ whole genome shotgun (WGS) entry which is preliminary data.</text>
</comment>
<dbReference type="OrthoDB" id="343582at2759"/>
<feature type="compositionally biased region" description="Basic and acidic residues" evidence="2">
    <location>
        <begin position="1940"/>
        <end position="1956"/>
    </location>
</feature>
<feature type="region of interest" description="Disordered" evidence="2">
    <location>
        <begin position="1569"/>
        <end position="1597"/>
    </location>
</feature>
<dbReference type="GO" id="GO:0005849">
    <property type="term" value="C:mRNA cleavage factor complex"/>
    <property type="evidence" value="ECO:0007669"/>
    <property type="project" value="InterPro"/>
</dbReference>
<feature type="region of interest" description="Disordered" evidence="2">
    <location>
        <begin position="1457"/>
        <end position="1509"/>
    </location>
</feature>
<keyword evidence="5" id="KW-1185">Reference proteome</keyword>
<dbReference type="PANTHER" id="PTHR15921:SF3">
    <property type="entry name" value="PRE-MRNA CLEAVAGE COMPLEX 2 PROTEIN PCF11"/>
    <property type="match status" value="1"/>
</dbReference>
<gene>
    <name evidence="4" type="ORF">LSTR_LSTR003497</name>
</gene>
<feature type="region of interest" description="Disordered" evidence="2">
    <location>
        <begin position="1839"/>
        <end position="1957"/>
    </location>
</feature>
<name>A0A482WZS3_LAOST</name>
<dbReference type="GO" id="GO:0031124">
    <property type="term" value="P:mRNA 3'-end processing"/>
    <property type="evidence" value="ECO:0007669"/>
    <property type="project" value="InterPro"/>
</dbReference>
<feature type="compositionally biased region" description="Pro residues" evidence="2">
    <location>
        <begin position="721"/>
        <end position="735"/>
    </location>
</feature>
<feature type="compositionally biased region" description="Basic and acidic residues" evidence="2">
    <location>
        <begin position="793"/>
        <end position="806"/>
    </location>
</feature>
<feature type="region of interest" description="Disordered" evidence="2">
    <location>
        <begin position="1621"/>
        <end position="1658"/>
    </location>
</feature>
<dbReference type="GO" id="GO:0006369">
    <property type="term" value="P:termination of RNA polymerase II transcription"/>
    <property type="evidence" value="ECO:0007669"/>
    <property type="project" value="InterPro"/>
</dbReference>
<feature type="compositionally biased region" description="Basic and acidic residues" evidence="2">
    <location>
        <begin position="1903"/>
        <end position="1914"/>
    </location>
</feature>
<feature type="compositionally biased region" description="Polar residues" evidence="2">
    <location>
        <begin position="1621"/>
        <end position="1645"/>
    </location>
</feature>
<feature type="compositionally biased region" description="Low complexity" evidence="2">
    <location>
        <begin position="557"/>
        <end position="568"/>
    </location>
</feature>
<accession>A0A482WZS3</accession>
<dbReference type="GO" id="GO:0003729">
    <property type="term" value="F:mRNA binding"/>
    <property type="evidence" value="ECO:0007669"/>
    <property type="project" value="InterPro"/>
</dbReference>
<feature type="coiled-coil region" evidence="1">
    <location>
        <begin position="229"/>
        <end position="261"/>
    </location>
</feature>
<dbReference type="InterPro" id="IPR021605">
    <property type="entry name" value="Pcf11_Clp1-ID"/>
</dbReference>
<dbReference type="Pfam" id="PF04818">
    <property type="entry name" value="CID"/>
    <property type="match status" value="1"/>
</dbReference>